<evidence type="ECO:0000256" key="7">
    <source>
        <dbReference type="ARBA" id="ARBA00022490"/>
    </source>
</evidence>
<dbReference type="InterPro" id="IPR001683">
    <property type="entry name" value="PX_dom"/>
</dbReference>
<keyword evidence="13" id="KW-0812">Transmembrane</keyword>
<feature type="domain" description="Spindle assembly abnormal protein 6 N-terminal" evidence="15">
    <location>
        <begin position="20"/>
        <end position="120"/>
    </location>
</feature>
<name>A0A816XPV4_9BILA</name>
<dbReference type="GO" id="GO:0000139">
    <property type="term" value="C:Golgi membrane"/>
    <property type="evidence" value="ECO:0007669"/>
    <property type="project" value="UniProtKB-SubCell"/>
</dbReference>
<comment type="similarity">
    <text evidence="4">Belongs to the sorting nexin family.</text>
</comment>
<proteinExistence type="inferred from homology"/>
<dbReference type="PANTHER" id="PTHR45963">
    <property type="entry name" value="RE52028P"/>
    <property type="match status" value="1"/>
</dbReference>
<dbReference type="Gene3D" id="3.30.1520.10">
    <property type="entry name" value="Phox-like domain"/>
    <property type="match status" value="1"/>
</dbReference>
<keyword evidence="6" id="KW-0813">Transport</keyword>
<evidence type="ECO:0000256" key="6">
    <source>
        <dbReference type="ARBA" id="ARBA00022448"/>
    </source>
</evidence>
<evidence type="ECO:0000256" key="3">
    <source>
        <dbReference type="ARBA" id="ARBA00004496"/>
    </source>
</evidence>
<comment type="subcellular location">
    <subcellularLocation>
        <location evidence="3">Cytoplasm</location>
    </subcellularLocation>
    <subcellularLocation>
        <location evidence="2">Golgi apparatus membrane</location>
        <topology evidence="2">Peripheral membrane protein</topology>
        <orientation evidence="2">Cytoplasmic side</orientation>
    </subcellularLocation>
    <subcellularLocation>
        <location evidence="1">Prevacuolar compartment membrane</location>
        <topology evidence="1">Peripheral membrane protein</topology>
        <orientation evidence="1">Cytoplasmic side</orientation>
    </subcellularLocation>
</comment>
<dbReference type="GO" id="GO:0015031">
    <property type="term" value="P:protein transport"/>
    <property type="evidence" value="ECO:0007669"/>
    <property type="project" value="UniProtKB-KW"/>
</dbReference>
<comment type="caution">
    <text evidence="16">The sequence shown here is derived from an EMBL/GenBank/DDBJ whole genome shotgun (WGS) entry which is preliminary data.</text>
</comment>
<evidence type="ECO:0000256" key="5">
    <source>
        <dbReference type="ARBA" id="ARBA00020436"/>
    </source>
</evidence>
<feature type="transmembrane region" description="Helical" evidence="13">
    <location>
        <begin position="200"/>
        <end position="222"/>
    </location>
</feature>
<dbReference type="SUPFAM" id="SSF64268">
    <property type="entry name" value="PX domain"/>
    <property type="match status" value="1"/>
</dbReference>
<gene>
    <name evidence="16" type="ORF">MBJ925_LOCUS30960</name>
</gene>
<keyword evidence="9" id="KW-0333">Golgi apparatus</keyword>
<protein>
    <recommendedName>
        <fullName evidence="5">Sorting nexin-3</fullName>
    </recommendedName>
</protein>
<evidence type="ECO:0000313" key="17">
    <source>
        <dbReference type="Proteomes" id="UP000663824"/>
    </source>
</evidence>
<dbReference type="GO" id="GO:0034499">
    <property type="term" value="P:late endosome to Golgi transport"/>
    <property type="evidence" value="ECO:0007669"/>
    <property type="project" value="TreeGrafter"/>
</dbReference>
<evidence type="ECO:0000256" key="10">
    <source>
        <dbReference type="ARBA" id="ARBA00023121"/>
    </source>
</evidence>
<evidence type="ECO:0000256" key="11">
    <source>
        <dbReference type="ARBA" id="ARBA00023136"/>
    </source>
</evidence>
<dbReference type="Pfam" id="PF16531">
    <property type="entry name" value="SAS-6_N"/>
    <property type="match status" value="1"/>
</dbReference>
<evidence type="ECO:0000256" key="2">
    <source>
        <dbReference type="ARBA" id="ARBA00004255"/>
    </source>
</evidence>
<dbReference type="Proteomes" id="UP000663824">
    <property type="component" value="Unassembled WGS sequence"/>
</dbReference>
<evidence type="ECO:0000313" key="16">
    <source>
        <dbReference type="EMBL" id="CAF2149347.1"/>
    </source>
</evidence>
<dbReference type="GO" id="GO:0032456">
    <property type="term" value="P:endocytic recycling"/>
    <property type="evidence" value="ECO:0007669"/>
    <property type="project" value="TreeGrafter"/>
</dbReference>
<dbReference type="GO" id="GO:0032266">
    <property type="term" value="F:phosphatidylinositol-3-phosphate binding"/>
    <property type="evidence" value="ECO:0007669"/>
    <property type="project" value="TreeGrafter"/>
</dbReference>
<dbReference type="EMBL" id="CAJNRE010016863">
    <property type="protein sequence ID" value="CAF2149347.1"/>
    <property type="molecule type" value="Genomic_DNA"/>
</dbReference>
<evidence type="ECO:0000256" key="12">
    <source>
        <dbReference type="ARBA" id="ARBA00025533"/>
    </source>
</evidence>
<evidence type="ECO:0000256" key="4">
    <source>
        <dbReference type="ARBA" id="ARBA00010883"/>
    </source>
</evidence>
<dbReference type="PANTHER" id="PTHR45963:SF2">
    <property type="entry name" value="RE52028P"/>
    <property type="match status" value="1"/>
</dbReference>
<accession>A0A816XPV4</accession>
<feature type="transmembrane region" description="Helical" evidence="13">
    <location>
        <begin position="228"/>
        <end position="247"/>
    </location>
</feature>
<dbReference type="InterPro" id="IPR038558">
    <property type="entry name" value="SAS-6_N_sf"/>
</dbReference>
<keyword evidence="8" id="KW-0653">Protein transport</keyword>
<evidence type="ECO:0000256" key="8">
    <source>
        <dbReference type="ARBA" id="ARBA00022927"/>
    </source>
</evidence>
<dbReference type="GO" id="GO:0031901">
    <property type="term" value="C:early endosome membrane"/>
    <property type="evidence" value="ECO:0007669"/>
    <property type="project" value="TreeGrafter"/>
</dbReference>
<feature type="domain" description="PX" evidence="14">
    <location>
        <begin position="291"/>
        <end position="323"/>
    </location>
</feature>
<evidence type="ECO:0000259" key="15">
    <source>
        <dbReference type="Pfam" id="PF16531"/>
    </source>
</evidence>
<dbReference type="GO" id="GO:0030904">
    <property type="term" value="C:retromer complex"/>
    <property type="evidence" value="ECO:0007669"/>
    <property type="project" value="TreeGrafter"/>
</dbReference>
<evidence type="ECO:0000256" key="1">
    <source>
        <dbReference type="ARBA" id="ARBA00004179"/>
    </source>
</evidence>
<organism evidence="16 17">
    <name type="scientific">Rotaria magnacalcarata</name>
    <dbReference type="NCBI Taxonomy" id="392030"/>
    <lineage>
        <taxon>Eukaryota</taxon>
        <taxon>Metazoa</taxon>
        <taxon>Spiralia</taxon>
        <taxon>Gnathifera</taxon>
        <taxon>Rotifera</taxon>
        <taxon>Eurotatoria</taxon>
        <taxon>Bdelloidea</taxon>
        <taxon>Philodinida</taxon>
        <taxon>Philodinidae</taxon>
        <taxon>Rotaria</taxon>
    </lineage>
</organism>
<evidence type="ECO:0000259" key="14">
    <source>
        <dbReference type="Pfam" id="PF00787"/>
    </source>
</evidence>
<dbReference type="Gene3D" id="2.170.210.20">
    <property type="entry name" value="Spindle assembly abnormal protein 6, N-terminal domain"/>
    <property type="match status" value="1"/>
</dbReference>
<dbReference type="AlphaFoldDB" id="A0A816XPV4"/>
<evidence type="ECO:0000256" key="9">
    <source>
        <dbReference type="ARBA" id="ARBA00023034"/>
    </source>
</evidence>
<keyword evidence="11 13" id="KW-0472">Membrane</keyword>
<dbReference type="InterPro" id="IPR036871">
    <property type="entry name" value="PX_dom_sf"/>
</dbReference>
<reference evidence="16" key="1">
    <citation type="submission" date="2021-02" db="EMBL/GenBank/DDBJ databases">
        <authorList>
            <person name="Nowell W R."/>
        </authorList>
    </citation>
    <scope>NUCLEOTIDE SEQUENCE</scope>
</reference>
<comment type="function">
    <text evidence="12">Required for retention of late Golgi membrane proteins. Component of the retrieval machinery that functions by direct interaction with the cytosolic tails of certain TGN membrane proteins during the sorting/budding process at the prevacuolar compartment. Binds phosphatidylinositol 3-phosphate (PtdIns(P3)).</text>
</comment>
<dbReference type="Pfam" id="PF00787">
    <property type="entry name" value="PX"/>
    <property type="match status" value="1"/>
</dbReference>
<sequence>MMRTLHYCENIQSEIALNGISTKKKIYFDLNLQDENNLVIKITDPKDPFYYFFTSINDIELQHLKINKKIPTNLHQYFIDIVDFMKLCLNDDSNATETCTVLQIIPSDDENNVMLRIVQLKSSNVVTSILLRKPTDIEIKRHVLERYQQLEIQVHELRQSPDEQTENQGIETENVQISQTTAPPTATTIHDRNDHDIDRIIKYVIGVVDTIGLSVIGAMIVGRITNTIGANTATITSCATGCILLLINWKPMATIDADNRREIARLPSRPIPLEDRYGPPANFVEIETNLPVFHLKECSVRRRYSDFEWLHRELERDSKIVVPSLSSTCISSS</sequence>
<keyword evidence="13" id="KW-1133">Transmembrane helix</keyword>
<evidence type="ECO:0000256" key="13">
    <source>
        <dbReference type="SAM" id="Phobius"/>
    </source>
</evidence>
<dbReference type="InterPro" id="IPR051074">
    <property type="entry name" value="Sorting_Nexin"/>
</dbReference>
<dbReference type="InterPro" id="IPR032396">
    <property type="entry name" value="SAS-6_N"/>
</dbReference>
<keyword evidence="7" id="KW-0963">Cytoplasm</keyword>
<keyword evidence="10" id="KW-0446">Lipid-binding</keyword>